<keyword evidence="3" id="KW-1185">Reference proteome</keyword>
<dbReference type="PROSITE" id="PS50234">
    <property type="entry name" value="VWFA"/>
    <property type="match status" value="1"/>
</dbReference>
<proteinExistence type="predicted"/>
<feature type="domain" description="VWFA" evidence="1">
    <location>
        <begin position="159"/>
        <end position="301"/>
    </location>
</feature>
<evidence type="ECO:0000313" key="3">
    <source>
        <dbReference type="Proteomes" id="UP000188174"/>
    </source>
</evidence>
<dbReference type="Proteomes" id="UP000188174">
    <property type="component" value="Chromosome"/>
</dbReference>
<name>A0ABM6I1L8_9HYPH</name>
<dbReference type="InterPro" id="IPR036465">
    <property type="entry name" value="vWFA_dom_sf"/>
</dbReference>
<accession>A0ABM6I1L8</accession>
<reference evidence="2 3" key="1">
    <citation type="submission" date="2017-02" db="EMBL/GenBank/DDBJ databases">
        <authorList>
            <person name="Jeong S."/>
        </authorList>
    </citation>
    <scope>NUCLEOTIDE SEQUENCE [LARGE SCALE GENOMIC DNA]</scope>
    <source>
        <strain evidence="2 3">RMAR6-6</strain>
    </source>
</reference>
<dbReference type="SMART" id="SM00327">
    <property type="entry name" value="VWA"/>
    <property type="match status" value="1"/>
</dbReference>
<dbReference type="CDD" id="cd00198">
    <property type="entry name" value="vWFA"/>
    <property type="match status" value="1"/>
</dbReference>
<organism evidence="2 3">
    <name type="scientific">Roseibium algicola</name>
    <dbReference type="NCBI Taxonomy" id="2857014"/>
    <lineage>
        <taxon>Bacteria</taxon>
        <taxon>Pseudomonadati</taxon>
        <taxon>Pseudomonadota</taxon>
        <taxon>Alphaproteobacteria</taxon>
        <taxon>Hyphomicrobiales</taxon>
        <taxon>Stappiaceae</taxon>
        <taxon>Roseibium</taxon>
    </lineage>
</organism>
<dbReference type="EMBL" id="CP019630">
    <property type="protein sequence ID" value="AQQ04135.1"/>
    <property type="molecule type" value="Genomic_DNA"/>
</dbReference>
<dbReference type="InterPro" id="IPR002035">
    <property type="entry name" value="VWF_A"/>
</dbReference>
<gene>
    <name evidence="2" type="ORF">B0E33_11475</name>
</gene>
<protein>
    <recommendedName>
        <fullName evidence="1">VWFA domain-containing protein</fullName>
    </recommendedName>
</protein>
<evidence type="ECO:0000313" key="2">
    <source>
        <dbReference type="EMBL" id="AQQ04135.1"/>
    </source>
</evidence>
<dbReference type="Gene3D" id="3.40.50.410">
    <property type="entry name" value="von Willebrand factor, type A domain"/>
    <property type="match status" value="1"/>
</dbReference>
<sequence>MASAIIQSLLVFSPAEAKIQIIPQVEKAPTVQFDLKRMLDFSASVTLNVRTDPSLVPSARVLEMVKSIDIKDGLGISIKRGYAIDAQHDLVIGWSGGTAEITKVQKTPSGLVVAGLFKDHQGRIVVPPLERLAAYATAGKALCFERTIIEVEPKTFPMTFVILLDRSGSMSAVMDDVRKSALSFIDNLPDTATCSVGAFADTTSFDETEGLGTKLCQPSNFDLDKMAIGGSTNLFPALNTSYTWLNDMSRQNHQKAVILLTDGAVTDNKNMGTQVLANKGGAPTFVYFLGSREDRWLKGIADNYLQHTGDVAGTLGQYFDVVSEAYRKQTVLKLRQCTQTAMP</sequence>
<dbReference type="Pfam" id="PF13519">
    <property type="entry name" value="VWA_2"/>
    <property type="match status" value="1"/>
</dbReference>
<evidence type="ECO:0000259" key="1">
    <source>
        <dbReference type="PROSITE" id="PS50234"/>
    </source>
</evidence>
<dbReference type="SUPFAM" id="SSF53300">
    <property type="entry name" value="vWA-like"/>
    <property type="match status" value="1"/>
</dbReference>